<organism evidence="1 2">
    <name type="scientific">Citrus clementina</name>
    <name type="common">Clementine</name>
    <name type="synonym">Citrus deliciosa x Citrus sinensis</name>
    <dbReference type="NCBI Taxonomy" id="85681"/>
    <lineage>
        <taxon>Eukaryota</taxon>
        <taxon>Viridiplantae</taxon>
        <taxon>Streptophyta</taxon>
        <taxon>Embryophyta</taxon>
        <taxon>Tracheophyta</taxon>
        <taxon>Spermatophyta</taxon>
        <taxon>Magnoliopsida</taxon>
        <taxon>eudicotyledons</taxon>
        <taxon>Gunneridae</taxon>
        <taxon>Pentapetalae</taxon>
        <taxon>rosids</taxon>
        <taxon>malvids</taxon>
        <taxon>Sapindales</taxon>
        <taxon>Rutaceae</taxon>
        <taxon>Aurantioideae</taxon>
        <taxon>Citrus</taxon>
    </lineage>
</organism>
<name>V4SR44_CITCL</name>
<feature type="non-terminal residue" evidence="1">
    <location>
        <position position="1"/>
    </location>
</feature>
<sequence length="66" mass="7587">NYKLILVIRLLLKLERQYLRSDLSSFKTRPQLLCPDGGTEPYSFEGEEIDGSLKQSSMNCTVWMSS</sequence>
<dbReference type="KEGG" id="cic:CICLE_v10033683mg"/>
<evidence type="ECO:0000313" key="2">
    <source>
        <dbReference type="Proteomes" id="UP000030687"/>
    </source>
</evidence>
<dbReference type="InParanoid" id="V4SR44"/>
<dbReference type="Gramene" id="ESR50268">
    <property type="protein sequence ID" value="ESR50268"/>
    <property type="gene ID" value="CICLE_v10033683mg"/>
</dbReference>
<dbReference type="Proteomes" id="UP000030687">
    <property type="component" value="Unassembled WGS sequence"/>
</dbReference>
<reference evidence="1 2" key="1">
    <citation type="submission" date="2013-10" db="EMBL/GenBank/DDBJ databases">
        <authorList>
            <consortium name="International Citrus Genome Consortium"/>
            <person name="Jenkins J."/>
            <person name="Schmutz J."/>
            <person name="Prochnik S."/>
            <person name="Rokhsar D."/>
            <person name="Gmitter F."/>
            <person name="Ollitrault P."/>
            <person name="Machado M."/>
            <person name="Talon M."/>
            <person name="Wincker P."/>
            <person name="Jaillon O."/>
            <person name="Morgante M."/>
        </authorList>
    </citation>
    <scope>NUCLEOTIDE SEQUENCE</scope>
    <source>
        <strain evidence="2">cv. Clemenules</strain>
    </source>
</reference>
<accession>V4SR44</accession>
<protein>
    <submittedName>
        <fullName evidence="1">Uncharacterized protein</fullName>
    </submittedName>
</protein>
<gene>
    <name evidence="1" type="ORF">CICLE_v10033683mg</name>
</gene>
<evidence type="ECO:0000313" key="1">
    <source>
        <dbReference type="EMBL" id="ESR50268.1"/>
    </source>
</evidence>
<keyword evidence="2" id="KW-1185">Reference proteome</keyword>
<dbReference type="EMBL" id="KI536726">
    <property type="protein sequence ID" value="ESR50268.1"/>
    <property type="molecule type" value="Genomic_DNA"/>
</dbReference>
<dbReference type="AlphaFoldDB" id="V4SR44"/>
<proteinExistence type="predicted"/>